<organism evidence="2 3">
    <name type="scientific">Dreissena polymorpha</name>
    <name type="common">Zebra mussel</name>
    <name type="synonym">Mytilus polymorpha</name>
    <dbReference type="NCBI Taxonomy" id="45954"/>
    <lineage>
        <taxon>Eukaryota</taxon>
        <taxon>Metazoa</taxon>
        <taxon>Spiralia</taxon>
        <taxon>Lophotrochozoa</taxon>
        <taxon>Mollusca</taxon>
        <taxon>Bivalvia</taxon>
        <taxon>Autobranchia</taxon>
        <taxon>Heteroconchia</taxon>
        <taxon>Euheterodonta</taxon>
        <taxon>Imparidentia</taxon>
        <taxon>Neoheterodontei</taxon>
        <taxon>Myida</taxon>
        <taxon>Dreissenoidea</taxon>
        <taxon>Dreissenidae</taxon>
        <taxon>Dreissena</taxon>
    </lineage>
</organism>
<keyword evidence="3" id="KW-1185">Reference proteome</keyword>
<feature type="region of interest" description="Disordered" evidence="1">
    <location>
        <begin position="1"/>
        <end position="28"/>
    </location>
</feature>
<feature type="compositionally biased region" description="Polar residues" evidence="1">
    <location>
        <begin position="18"/>
        <end position="28"/>
    </location>
</feature>
<dbReference type="Proteomes" id="UP000828390">
    <property type="component" value="Unassembled WGS sequence"/>
</dbReference>
<dbReference type="EMBL" id="JAIWYP010000007">
    <property type="protein sequence ID" value="KAH3791711.1"/>
    <property type="molecule type" value="Genomic_DNA"/>
</dbReference>
<reference evidence="2" key="2">
    <citation type="submission" date="2020-11" db="EMBL/GenBank/DDBJ databases">
        <authorList>
            <person name="McCartney M.A."/>
            <person name="Auch B."/>
            <person name="Kono T."/>
            <person name="Mallez S."/>
            <person name="Becker A."/>
            <person name="Gohl D.M."/>
            <person name="Silverstein K.A.T."/>
            <person name="Koren S."/>
            <person name="Bechman K.B."/>
            <person name="Herman A."/>
            <person name="Abrahante J.E."/>
            <person name="Garbe J."/>
        </authorList>
    </citation>
    <scope>NUCLEOTIDE SEQUENCE</scope>
    <source>
        <strain evidence="2">Duluth1</strain>
        <tissue evidence="2">Whole animal</tissue>
    </source>
</reference>
<dbReference type="AlphaFoldDB" id="A0A9D4F7X4"/>
<comment type="caution">
    <text evidence="2">The sequence shown here is derived from an EMBL/GenBank/DDBJ whole genome shotgun (WGS) entry which is preliminary data.</text>
</comment>
<proteinExistence type="predicted"/>
<gene>
    <name evidence="2" type="ORF">DPMN_145200</name>
</gene>
<evidence type="ECO:0000313" key="2">
    <source>
        <dbReference type="EMBL" id="KAH3791711.1"/>
    </source>
</evidence>
<sequence length="94" mass="10416">MDNSIFVPSEGETGNGAEGSTLSQVSQPPNSEILSFLKSMEQAMNNKFSSITKKLGTLDKLETKVNGVDYELCKLWNVVQENYKIQSEELNKIA</sequence>
<reference evidence="2" key="1">
    <citation type="journal article" date="2019" name="bioRxiv">
        <title>The Genome of the Zebra Mussel, Dreissena polymorpha: A Resource for Invasive Species Research.</title>
        <authorList>
            <person name="McCartney M.A."/>
            <person name="Auch B."/>
            <person name="Kono T."/>
            <person name="Mallez S."/>
            <person name="Zhang Y."/>
            <person name="Obille A."/>
            <person name="Becker A."/>
            <person name="Abrahante J.E."/>
            <person name="Garbe J."/>
            <person name="Badalamenti J.P."/>
            <person name="Herman A."/>
            <person name="Mangelson H."/>
            <person name="Liachko I."/>
            <person name="Sullivan S."/>
            <person name="Sone E.D."/>
            <person name="Koren S."/>
            <person name="Silverstein K.A.T."/>
            <person name="Beckman K.B."/>
            <person name="Gohl D.M."/>
        </authorList>
    </citation>
    <scope>NUCLEOTIDE SEQUENCE</scope>
    <source>
        <strain evidence="2">Duluth1</strain>
        <tissue evidence="2">Whole animal</tissue>
    </source>
</reference>
<protein>
    <submittedName>
        <fullName evidence="2">Uncharacterized protein</fullName>
    </submittedName>
</protein>
<evidence type="ECO:0000313" key="3">
    <source>
        <dbReference type="Proteomes" id="UP000828390"/>
    </source>
</evidence>
<evidence type="ECO:0000256" key="1">
    <source>
        <dbReference type="SAM" id="MobiDB-lite"/>
    </source>
</evidence>
<accession>A0A9D4F7X4</accession>
<name>A0A9D4F7X4_DREPO</name>